<comment type="similarity">
    <text evidence="2">Belongs to the timeless family.</text>
</comment>
<dbReference type="GO" id="GO:0003677">
    <property type="term" value="F:DNA binding"/>
    <property type="evidence" value="ECO:0007669"/>
    <property type="project" value="TreeGrafter"/>
</dbReference>
<evidence type="ECO:0000256" key="1">
    <source>
        <dbReference type="ARBA" id="ARBA00004123"/>
    </source>
</evidence>
<comment type="subcellular location">
    <subcellularLocation>
        <location evidence="1">Nucleus</location>
    </subcellularLocation>
</comment>
<sequence>MAEGLVHAELLAACSSLGYSDGLHYHCEADCLETTKDLLRYLRRDDDSHEVRRALGDSRVLQTDLLPLLQEHSEYEELLHLVVRLLVDLTNPALLLFREELPEEKVTRKQFLQLVRHQQAYKEAFTSQQVWEALAGRLRALLEIPKEEREEDDRLLLERILVLIRNVLWAPASPEEGRTDNDSSVHDQVLWAMHLSGTAELLLEQDACWLATANLRRSDQEKEEDDRKLQELRQREALQREARRRAAASRHSRFGGTYVVRQMKSISDQDLILHRPLASVSDISFDRNKKPRKHNKNRVPMQETSKRRHSILAVRMFLQEFCAEFVAGAYNTIMATVKDSLDRARAQEHDETYYMWAIRFFMEFNRHHNFKVELVTETLAIETFHFIQTQIENYFERMTAEKKKIAVWSRRMHRALRAYQELLATLAHMDASTSQDVRESSRVLKSRLFYVVEYREMMLLLLQNYDPLKMTLGYLRDAVEATHIFLKLLEGMCRKGRHVFVQGKGKKAPKKKPKVAAMPGTTALTQEQLQDLWDEVSPEVAAVVQGPSESLPDMVPFDALSEEPEEAQKETAMRRISKHLRGKELPQAVALMRAAREVWPEGDIFGPQERSFLANLSAPQEAPVEELEEENEDEEEEEEERMALMSEQEFDFMGFVRRFANTKVVKAYSSLLHHYPTNTKHTNHCILKLFHRLAWDCKLPAIFFQASLFLVFLRAMEDPLRTTSESPREIARFGKYIVRQLYKVAETNPKVFVELLFWKTNREAVEIECGYGEVESGKQAAKMAWREEEEEELRMLHREVEEIPMEARGEKDMVDLIMERLISNNRTRRSVIKKLKELGLIHDLKDLRKKTIKISAPRTWTEEEEEELRRLFEENKEAMDIVGRIMDNMSLRRPKHRVVEKILELGLVEDRKQLRKKRAKKATTKASKRSTGQDFLSANQASDEEIDEGSESEATSASDEEGDNTTRSQQASRNPPAPPVPVATPALISKALNVVLGAGRSEAVEWLARILRDVADDREEDGDFEPVPVLAITQACTDAMEDEEFHKLLRLVGLQPPMTHQEMFWRVPSRLSVDGLRKRAQYLTQGASGDFQDVENPDEPLEPVEPEPAKIKPRKPKKLKPKTKPKSF</sequence>
<feature type="compositionally biased region" description="Basic residues" evidence="5">
    <location>
        <begin position="914"/>
        <end position="928"/>
    </location>
</feature>
<evidence type="ECO:0000256" key="4">
    <source>
        <dbReference type="ARBA" id="ARBA00023306"/>
    </source>
</evidence>
<feature type="compositionally biased region" description="Acidic residues" evidence="5">
    <location>
        <begin position="1092"/>
        <end position="1105"/>
    </location>
</feature>
<dbReference type="InterPro" id="IPR044998">
    <property type="entry name" value="Timeless"/>
</dbReference>
<evidence type="ECO:0000256" key="2">
    <source>
        <dbReference type="ARBA" id="ARBA00008174"/>
    </source>
</evidence>
<evidence type="ECO:0008006" key="10">
    <source>
        <dbReference type="Google" id="ProtNLM"/>
    </source>
</evidence>
<reference evidence="8 9" key="1">
    <citation type="submission" date="2023-03" db="EMBL/GenBank/DDBJ databases">
        <title>High-quality genome of Scylla paramamosain provides insights in environmental adaptation.</title>
        <authorList>
            <person name="Zhang L."/>
        </authorList>
    </citation>
    <scope>NUCLEOTIDE SEQUENCE [LARGE SCALE GENOMIC DNA]</scope>
    <source>
        <strain evidence="8">LZ_2023a</strain>
        <tissue evidence="8">Muscle</tissue>
    </source>
</reference>
<evidence type="ECO:0000313" key="9">
    <source>
        <dbReference type="Proteomes" id="UP001487740"/>
    </source>
</evidence>
<feature type="region of interest" description="Disordered" evidence="5">
    <location>
        <begin position="1085"/>
        <end position="1128"/>
    </location>
</feature>
<dbReference type="EMBL" id="JARAKH010000045">
    <property type="protein sequence ID" value="KAK8378450.1"/>
    <property type="molecule type" value="Genomic_DNA"/>
</dbReference>
<dbReference type="PANTHER" id="PTHR22940">
    <property type="entry name" value="TIMEOUT/TIMELESS-2"/>
    <property type="match status" value="1"/>
</dbReference>
<dbReference type="PANTHER" id="PTHR22940:SF4">
    <property type="entry name" value="PROTEIN TIMELESS HOMOLOG"/>
    <property type="match status" value="1"/>
</dbReference>
<accession>A0AAW0SUR4</accession>
<feature type="compositionally biased region" description="Acidic residues" evidence="5">
    <location>
        <begin position="623"/>
        <end position="638"/>
    </location>
</feature>
<evidence type="ECO:0000259" key="7">
    <source>
        <dbReference type="Pfam" id="PF05029"/>
    </source>
</evidence>
<feature type="compositionally biased region" description="Acidic residues" evidence="5">
    <location>
        <begin position="942"/>
        <end position="951"/>
    </location>
</feature>
<dbReference type="GO" id="GO:0048511">
    <property type="term" value="P:rhythmic process"/>
    <property type="evidence" value="ECO:0007669"/>
    <property type="project" value="UniProtKB-KW"/>
</dbReference>
<feature type="domain" description="Timeless N-terminal" evidence="6">
    <location>
        <begin position="24"/>
        <end position="203"/>
    </location>
</feature>
<evidence type="ECO:0000256" key="3">
    <source>
        <dbReference type="ARBA" id="ARBA00023242"/>
    </source>
</evidence>
<dbReference type="GO" id="GO:0000076">
    <property type="term" value="P:DNA replication checkpoint signaling"/>
    <property type="evidence" value="ECO:0007669"/>
    <property type="project" value="TreeGrafter"/>
</dbReference>
<evidence type="ECO:0000256" key="5">
    <source>
        <dbReference type="SAM" id="MobiDB-lite"/>
    </source>
</evidence>
<dbReference type="AlphaFoldDB" id="A0AAW0SUR4"/>
<dbReference type="Pfam" id="PF26019">
    <property type="entry name" value="HTH_TIMELESS"/>
    <property type="match status" value="2"/>
</dbReference>
<feature type="compositionally biased region" description="Basic residues" evidence="5">
    <location>
        <begin position="1111"/>
        <end position="1128"/>
    </location>
</feature>
<name>A0AAW0SUR4_SCYPA</name>
<evidence type="ECO:0000259" key="6">
    <source>
        <dbReference type="Pfam" id="PF04821"/>
    </source>
</evidence>
<gene>
    <name evidence="8" type="ORF">O3P69_011156</name>
</gene>
<dbReference type="Pfam" id="PF05029">
    <property type="entry name" value="TIMELESS_C"/>
    <property type="match status" value="1"/>
</dbReference>
<dbReference type="GO" id="GO:0031298">
    <property type="term" value="C:replication fork protection complex"/>
    <property type="evidence" value="ECO:0007669"/>
    <property type="project" value="TreeGrafter"/>
</dbReference>
<dbReference type="InterPro" id="IPR007725">
    <property type="entry name" value="TIMELESS_C"/>
</dbReference>
<keyword evidence="3" id="KW-0539">Nucleus</keyword>
<keyword evidence="9" id="KW-1185">Reference proteome</keyword>
<feature type="region of interest" description="Disordered" evidence="5">
    <location>
        <begin position="914"/>
        <end position="982"/>
    </location>
</feature>
<dbReference type="GO" id="GO:0009649">
    <property type="term" value="P:entrainment of circadian clock"/>
    <property type="evidence" value="ECO:0007669"/>
    <property type="project" value="TreeGrafter"/>
</dbReference>
<comment type="caution">
    <text evidence="8">The sequence shown here is derived from an EMBL/GenBank/DDBJ whole genome shotgun (WGS) entry which is preliminary data.</text>
</comment>
<dbReference type="GO" id="GO:0043111">
    <property type="term" value="P:replication fork arrest"/>
    <property type="evidence" value="ECO:0007669"/>
    <property type="project" value="TreeGrafter"/>
</dbReference>
<dbReference type="InterPro" id="IPR006906">
    <property type="entry name" value="Timeless_N"/>
</dbReference>
<dbReference type="Proteomes" id="UP001487740">
    <property type="component" value="Unassembled WGS sequence"/>
</dbReference>
<feature type="region of interest" description="Disordered" evidence="5">
    <location>
        <begin position="617"/>
        <end position="638"/>
    </location>
</feature>
<dbReference type="GO" id="GO:0006281">
    <property type="term" value="P:DNA repair"/>
    <property type="evidence" value="ECO:0007669"/>
    <property type="project" value="TreeGrafter"/>
</dbReference>
<protein>
    <recommendedName>
        <fullName evidence="10">Protein timeless homolog</fullName>
    </recommendedName>
</protein>
<organism evidence="8 9">
    <name type="scientific">Scylla paramamosain</name>
    <name type="common">Mud crab</name>
    <dbReference type="NCBI Taxonomy" id="85552"/>
    <lineage>
        <taxon>Eukaryota</taxon>
        <taxon>Metazoa</taxon>
        <taxon>Ecdysozoa</taxon>
        <taxon>Arthropoda</taxon>
        <taxon>Crustacea</taxon>
        <taxon>Multicrustacea</taxon>
        <taxon>Malacostraca</taxon>
        <taxon>Eumalacostraca</taxon>
        <taxon>Eucarida</taxon>
        <taxon>Decapoda</taxon>
        <taxon>Pleocyemata</taxon>
        <taxon>Brachyura</taxon>
        <taxon>Eubrachyura</taxon>
        <taxon>Portunoidea</taxon>
        <taxon>Portunidae</taxon>
        <taxon>Portuninae</taxon>
        <taxon>Scylla</taxon>
    </lineage>
</organism>
<keyword evidence="4" id="KW-0131">Cell cycle</keyword>
<feature type="domain" description="Timeless C-terminal" evidence="7">
    <location>
        <begin position="998"/>
        <end position="1077"/>
    </location>
</feature>
<feature type="compositionally biased region" description="Polar residues" evidence="5">
    <location>
        <begin position="932"/>
        <end position="941"/>
    </location>
</feature>
<dbReference type="Pfam" id="PF04821">
    <property type="entry name" value="TIMELESS"/>
    <property type="match status" value="1"/>
</dbReference>
<proteinExistence type="inferred from homology"/>
<evidence type="ECO:0000313" key="8">
    <source>
        <dbReference type="EMBL" id="KAK8378450.1"/>
    </source>
</evidence>
<feature type="region of interest" description="Disordered" evidence="5">
    <location>
        <begin position="284"/>
        <end position="306"/>
    </location>
</feature>